<dbReference type="AlphaFoldDB" id="A0A4Y2IUI7"/>
<name>A0A4Y2IUI7_ARAVE</name>
<proteinExistence type="predicted"/>
<accession>A0A4Y2IUI7</accession>
<gene>
    <name evidence="1" type="ORF">AVEN_58001_1</name>
</gene>
<protein>
    <submittedName>
        <fullName evidence="1">Uncharacterized protein</fullName>
    </submittedName>
</protein>
<reference evidence="1 2" key="1">
    <citation type="journal article" date="2019" name="Sci. Rep.">
        <title>Orb-weaving spider Araneus ventricosus genome elucidates the spidroin gene catalogue.</title>
        <authorList>
            <person name="Kono N."/>
            <person name="Nakamura H."/>
            <person name="Ohtoshi R."/>
            <person name="Moran D.A.P."/>
            <person name="Shinohara A."/>
            <person name="Yoshida Y."/>
            <person name="Fujiwara M."/>
            <person name="Mori M."/>
            <person name="Tomita M."/>
            <person name="Arakawa K."/>
        </authorList>
    </citation>
    <scope>NUCLEOTIDE SEQUENCE [LARGE SCALE GENOMIC DNA]</scope>
</reference>
<comment type="caution">
    <text evidence="1">The sequence shown here is derived from an EMBL/GenBank/DDBJ whole genome shotgun (WGS) entry which is preliminary data.</text>
</comment>
<evidence type="ECO:0000313" key="1">
    <source>
        <dbReference type="EMBL" id="GBM81305.1"/>
    </source>
</evidence>
<organism evidence="1 2">
    <name type="scientific">Araneus ventricosus</name>
    <name type="common">Orbweaver spider</name>
    <name type="synonym">Epeira ventricosa</name>
    <dbReference type="NCBI Taxonomy" id="182803"/>
    <lineage>
        <taxon>Eukaryota</taxon>
        <taxon>Metazoa</taxon>
        <taxon>Ecdysozoa</taxon>
        <taxon>Arthropoda</taxon>
        <taxon>Chelicerata</taxon>
        <taxon>Arachnida</taxon>
        <taxon>Araneae</taxon>
        <taxon>Araneomorphae</taxon>
        <taxon>Entelegynae</taxon>
        <taxon>Araneoidea</taxon>
        <taxon>Araneidae</taxon>
        <taxon>Araneus</taxon>
    </lineage>
</organism>
<keyword evidence="2" id="KW-1185">Reference proteome</keyword>
<dbReference type="Proteomes" id="UP000499080">
    <property type="component" value="Unassembled WGS sequence"/>
</dbReference>
<sequence>MRDILGRIIFKSGQITSTTPLFQAAPMGERLATTYDLACSMPHARLFFSGIFSGGFRTWNPSTPKALTLPLAHRGLPFYGMVLCCVEEWYMR</sequence>
<evidence type="ECO:0000313" key="2">
    <source>
        <dbReference type="Proteomes" id="UP000499080"/>
    </source>
</evidence>
<dbReference type="EMBL" id="BGPR01187407">
    <property type="protein sequence ID" value="GBM81305.1"/>
    <property type="molecule type" value="Genomic_DNA"/>
</dbReference>